<sequence length="328" mass="36150">MTRKAGKKEKCKYCSRSYVDLAGHIQRQHPDKIQDEATDGGNNERKEQLADVTDEEVGDDKISTDESDQPITNSNQANTVSPNYHVAEQDERSIKKPELRAIFIDDTSLSLHRDGNAGVVAGASSKIKNLQNTLFSGGRQPPKPGDKPRPVTTILDYTCPESDKETPNEKELEKMSHPQRDRPRQANKRPPSRMPVITSDSANSVTNGISNGSAITNFPVKDSPPVVTQKPANTNKKIKTAPTKEPKSAYTHTETILTPSKKPFSVLAEAAMASSSSSHSYSPMPIVSDDEPYSAKRYNQMAKTFNEMLKDFNTIPVDTLIPAHALFM</sequence>
<proteinExistence type="predicted"/>
<reference evidence="2" key="1">
    <citation type="submission" date="2022-11" db="UniProtKB">
        <authorList>
            <consortium name="WormBaseParasite"/>
        </authorList>
    </citation>
    <scope>IDENTIFICATION</scope>
</reference>
<dbReference type="Proteomes" id="UP000887580">
    <property type="component" value="Unplaced"/>
</dbReference>
<accession>A0AC35F7U2</accession>
<organism evidence="1 2">
    <name type="scientific">Panagrolaimus sp. PS1159</name>
    <dbReference type="NCBI Taxonomy" id="55785"/>
    <lineage>
        <taxon>Eukaryota</taxon>
        <taxon>Metazoa</taxon>
        <taxon>Ecdysozoa</taxon>
        <taxon>Nematoda</taxon>
        <taxon>Chromadorea</taxon>
        <taxon>Rhabditida</taxon>
        <taxon>Tylenchina</taxon>
        <taxon>Panagrolaimomorpha</taxon>
        <taxon>Panagrolaimoidea</taxon>
        <taxon>Panagrolaimidae</taxon>
        <taxon>Panagrolaimus</taxon>
    </lineage>
</organism>
<name>A0AC35F7U2_9BILA</name>
<evidence type="ECO:0000313" key="1">
    <source>
        <dbReference type="Proteomes" id="UP000887580"/>
    </source>
</evidence>
<evidence type="ECO:0000313" key="2">
    <source>
        <dbReference type="WBParaSite" id="PS1159_v2.g14740.t1"/>
    </source>
</evidence>
<dbReference type="WBParaSite" id="PS1159_v2.g14740.t1">
    <property type="protein sequence ID" value="PS1159_v2.g14740.t1"/>
    <property type="gene ID" value="PS1159_v2.g14740"/>
</dbReference>
<protein>
    <submittedName>
        <fullName evidence="2">BED-type domain-containing protein</fullName>
    </submittedName>
</protein>